<feature type="non-terminal residue" evidence="1">
    <location>
        <position position="1"/>
    </location>
</feature>
<dbReference type="Proteomes" id="UP000475037">
    <property type="component" value="Unassembled WGS sequence"/>
</dbReference>
<dbReference type="EMBL" id="VOAJ01005505">
    <property type="protein sequence ID" value="KAF0874395.1"/>
    <property type="molecule type" value="Genomic_DNA"/>
</dbReference>
<protein>
    <submittedName>
        <fullName evidence="1">LORF2 protein</fullName>
    </submittedName>
</protein>
<proteinExistence type="predicted"/>
<accession>A0A6G1AF05</accession>
<evidence type="ECO:0000313" key="2">
    <source>
        <dbReference type="Proteomes" id="UP000475037"/>
    </source>
</evidence>
<gene>
    <name evidence="1" type="primary">Pol_503</name>
    <name evidence="1" type="ORF">FOF47_R07572</name>
</gene>
<name>A0A6G1AF05_CROCR</name>
<organism evidence="1 2">
    <name type="scientific">Crocuta crocuta</name>
    <name type="common">Spotted hyena</name>
    <dbReference type="NCBI Taxonomy" id="9678"/>
    <lineage>
        <taxon>Eukaryota</taxon>
        <taxon>Metazoa</taxon>
        <taxon>Chordata</taxon>
        <taxon>Craniata</taxon>
        <taxon>Vertebrata</taxon>
        <taxon>Euteleostomi</taxon>
        <taxon>Mammalia</taxon>
        <taxon>Eutheria</taxon>
        <taxon>Laurasiatheria</taxon>
        <taxon>Carnivora</taxon>
        <taxon>Feliformia</taxon>
        <taxon>Hyaenidae</taxon>
        <taxon>Crocuta</taxon>
    </lineage>
</organism>
<reference evidence="1 2" key="1">
    <citation type="submission" date="2019-11" db="EMBL/GenBank/DDBJ databases">
        <authorList>
            <person name="Yang C."/>
            <person name="Li F."/>
        </authorList>
    </citation>
    <scope>NUCLEOTIDE SEQUENCE [LARGE SCALE GENOMIC DNA]</scope>
    <source>
        <strain evidence="1">KB4526</strain>
        <tissue evidence="1">Muscle</tissue>
    </source>
</reference>
<evidence type="ECO:0000313" key="1">
    <source>
        <dbReference type="EMBL" id="KAF0874395.1"/>
    </source>
</evidence>
<dbReference type="AlphaFoldDB" id="A0A6G1AF05"/>
<comment type="caution">
    <text evidence="1">The sequence shown here is derived from an EMBL/GenBank/DDBJ whole genome shotgun (WGS) entry which is preliminary data.</text>
</comment>
<sequence>KTAWWLLTKLNMVSPYDPAIQLMGIYHPKNGRRDSVRYLYTCVHSTIHHNGQKVEAIQMPSNEQIDKQNVAIEYYSSLKRKEFLTCATPCMNLEAIMPSEISQSQK</sequence>
<keyword evidence="2" id="KW-1185">Reference proteome</keyword>
<feature type="non-terminal residue" evidence="1">
    <location>
        <position position="106"/>
    </location>
</feature>